<dbReference type="HAMAP" id="MF_00048">
    <property type="entry name" value="UPF0102"/>
    <property type="match status" value="1"/>
</dbReference>
<proteinExistence type="inferred from homology"/>
<accession>A0AB33Z523</accession>
<gene>
    <name evidence="3" type="ORF">L196_02065</name>
</gene>
<dbReference type="PANTHER" id="PTHR34039:SF1">
    <property type="entry name" value="UPF0102 PROTEIN YRAN"/>
    <property type="match status" value="1"/>
</dbReference>
<dbReference type="InterPro" id="IPR003509">
    <property type="entry name" value="UPF0102_YraN-like"/>
</dbReference>
<evidence type="ECO:0000313" key="3">
    <source>
        <dbReference type="EMBL" id="EPD14244.1"/>
    </source>
</evidence>
<keyword evidence="4" id="KW-1185">Reference proteome</keyword>
<dbReference type="Proteomes" id="UP000015462">
    <property type="component" value="Unassembled WGS sequence"/>
</dbReference>
<evidence type="ECO:0000256" key="1">
    <source>
        <dbReference type="ARBA" id="ARBA00006738"/>
    </source>
</evidence>
<dbReference type="InterPro" id="IPR011335">
    <property type="entry name" value="Restrct_endonuc-II-like"/>
</dbReference>
<dbReference type="InterPro" id="IPR011856">
    <property type="entry name" value="tRNA_endonuc-like_dom_sf"/>
</dbReference>
<dbReference type="EMBL" id="ASHL01000001">
    <property type="protein sequence ID" value="EPD14244.1"/>
    <property type="molecule type" value="Genomic_DNA"/>
</dbReference>
<dbReference type="RefSeq" id="WP_016389780.1">
    <property type="nucleotide sequence ID" value="NZ_FQZJ01000002.1"/>
</dbReference>
<dbReference type="CDD" id="cd20736">
    <property type="entry name" value="PoNe_Nuclease"/>
    <property type="match status" value="1"/>
</dbReference>
<dbReference type="Gene3D" id="3.40.1350.10">
    <property type="match status" value="1"/>
</dbReference>
<dbReference type="PANTHER" id="PTHR34039">
    <property type="entry name" value="UPF0102 PROTEIN YRAN"/>
    <property type="match status" value="1"/>
</dbReference>
<reference evidence="3 4" key="1">
    <citation type="journal article" date="2013" name="Genome Announc.">
        <title>Genome Sequence of the Pyrene- and Fluoranthene-Degrading Bacterium Cycloclasticus sp. Strain PY97M.</title>
        <authorList>
            <person name="Cui Z."/>
            <person name="Xu G."/>
            <person name="Li Q."/>
            <person name="Gao W."/>
            <person name="Zheng L."/>
        </authorList>
    </citation>
    <scope>NUCLEOTIDE SEQUENCE [LARGE SCALE GENOMIC DNA]</scope>
    <source>
        <strain evidence="3 4">PY97M</strain>
    </source>
</reference>
<evidence type="ECO:0000256" key="2">
    <source>
        <dbReference type="HAMAP-Rule" id="MF_00048"/>
    </source>
</evidence>
<dbReference type="SUPFAM" id="SSF52980">
    <property type="entry name" value="Restriction endonuclease-like"/>
    <property type="match status" value="1"/>
</dbReference>
<dbReference type="NCBIfam" id="TIGR00252">
    <property type="entry name" value="YraN family protein"/>
    <property type="match status" value="1"/>
</dbReference>
<sequence>MDSSNALGQQNEDLALTFLRQKGLVLIQRNYRTRLGEIDLIMKDNDYTVFIEVRYRSSTKFGGALLSVDRRKQAKLIKCAQHYIANTSGQQNFRFDVIAISPSSSQHEIQWVTNAFDEF</sequence>
<protein>
    <recommendedName>
        <fullName evidence="2">UPF0102 protein L196_02065</fullName>
    </recommendedName>
</protein>
<dbReference type="GO" id="GO:0003676">
    <property type="term" value="F:nucleic acid binding"/>
    <property type="evidence" value="ECO:0007669"/>
    <property type="project" value="InterPro"/>
</dbReference>
<evidence type="ECO:0000313" key="4">
    <source>
        <dbReference type="Proteomes" id="UP000015462"/>
    </source>
</evidence>
<dbReference type="AlphaFoldDB" id="A0AB33Z523"/>
<dbReference type="Pfam" id="PF02021">
    <property type="entry name" value="UPF0102"/>
    <property type="match status" value="1"/>
</dbReference>
<comment type="caution">
    <text evidence="3">The sequence shown here is derived from an EMBL/GenBank/DDBJ whole genome shotgun (WGS) entry which is preliminary data.</text>
</comment>
<name>A0AB33Z523_9GAMM</name>
<comment type="similarity">
    <text evidence="1 2">Belongs to the UPF0102 family.</text>
</comment>
<organism evidence="3 4">
    <name type="scientific">Cycloclasticus pugetii</name>
    <dbReference type="NCBI Taxonomy" id="34068"/>
    <lineage>
        <taxon>Bacteria</taxon>
        <taxon>Pseudomonadati</taxon>
        <taxon>Pseudomonadota</taxon>
        <taxon>Gammaproteobacteria</taxon>
        <taxon>Thiotrichales</taxon>
        <taxon>Piscirickettsiaceae</taxon>
        <taxon>Cycloclasticus</taxon>
    </lineage>
</organism>
<dbReference type="NCBIfam" id="NF009150">
    <property type="entry name" value="PRK12497.1-3"/>
    <property type="match status" value="1"/>
</dbReference>